<keyword evidence="7" id="KW-0472">Membrane</keyword>
<keyword evidence="6" id="KW-0443">Lipid metabolism</keyword>
<evidence type="ECO:0000256" key="3">
    <source>
        <dbReference type="ARBA" id="ARBA00022692"/>
    </source>
</evidence>
<dbReference type="InterPro" id="IPR030395">
    <property type="entry name" value="GP_PDE_dom"/>
</dbReference>
<comment type="catalytic activity">
    <reaction evidence="8">
        <text>1-O-hexadecyl-sn-glycero-3-phosphocholine + H2O = 1-O-hexadecyl-sn-glycero-3-phosphate + choline + H(+)</text>
        <dbReference type="Rhea" id="RHEA:41143"/>
        <dbReference type="ChEBI" id="CHEBI:15354"/>
        <dbReference type="ChEBI" id="CHEBI:15377"/>
        <dbReference type="ChEBI" id="CHEBI:15378"/>
        <dbReference type="ChEBI" id="CHEBI:64496"/>
        <dbReference type="ChEBI" id="CHEBI:77580"/>
    </reaction>
    <physiologicalReaction direction="left-to-right" evidence="8">
        <dbReference type="Rhea" id="RHEA:41144"/>
    </physiologicalReaction>
</comment>
<evidence type="ECO:0000259" key="13">
    <source>
        <dbReference type="PROSITE" id="PS51704"/>
    </source>
</evidence>
<evidence type="ECO:0000256" key="6">
    <source>
        <dbReference type="ARBA" id="ARBA00023098"/>
    </source>
</evidence>
<evidence type="ECO:0000256" key="11">
    <source>
        <dbReference type="ARBA" id="ARBA00048580"/>
    </source>
</evidence>
<evidence type="ECO:0000256" key="1">
    <source>
        <dbReference type="ARBA" id="ARBA00004370"/>
    </source>
</evidence>
<comment type="similarity">
    <text evidence="2">Belongs to the glycerophosphoryl diester phosphodiesterase family.</text>
</comment>
<evidence type="ECO:0000256" key="4">
    <source>
        <dbReference type="ARBA" id="ARBA00022801"/>
    </source>
</evidence>
<dbReference type="EMBL" id="JXXN02001872">
    <property type="protein sequence ID" value="THD23922.1"/>
    <property type="molecule type" value="Genomic_DNA"/>
</dbReference>
<gene>
    <name evidence="14" type="ORF">D915_004966</name>
</gene>
<comment type="catalytic activity">
    <reaction evidence="11">
        <text>1-O-(1Z-octadecenyl)-sn-glycero-3-phospho-N-hexadecanoyl-ethanolamine + H2O = 1-O-(1Z-octadecenyl)-sn-glycero-3-phosphate + N-hexadecanoylethanolamine + H(+)</text>
        <dbReference type="Rhea" id="RHEA:53184"/>
        <dbReference type="ChEBI" id="CHEBI:15377"/>
        <dbReference type="ChEBI" id="CHEBI:15378"/>
        <dbReference type="ChEBI" id="CHEBI:71464"/>
        <dbReference type="ChEBI" id="CHEBI:137009"/>
        <dbReference type="ChEBI" id="CHEBI:137017"/>
    </reaction>
    <physiologicalReaction direction="left-to-right" evidence="11">
        <dbReference type="Rhea" id="RHEA:53185"/>
    </physiologicalReaction>
</comment>
<dbReference type="GO" id="GO:0004622">
    <property type="term" value="F:phosphatidylcholine lysophospholipase activity"/>
    <property type="evidence" value="ECO:0007669"/>
    <property type="project" value="TreeGrafter"/>
</dbReference>
<evidence type="ECO:0000256" key="7">
    <source>
        <dbReference type="ARBA" id="ARBA00023136"/>
    </source>
</evidence>
<dbReference type="GO" id="GO:0005789">
    <property type="term" value="C:endoplasmic reticulum membrane"/>
    <property type="evidence" value="ECO:0007669"/>
    <property type="project" value="TreeGrafter"/>
</dbReference>
<reference evidence="14" key="1">
    <citation type="submission" date="2019-03" db="EMBL/GenBank/DDBJ databases">
        <title>Improved annotation for the trematode Fasciola hepatica.</title>
        <authorList>
            <person name="Choi Y.-J."/>
            <person name="Martin J."/>
            <person name="Mitreva M."/>
        </authorList>
    </citation>
    <scope>NUCLEOTIDE SEQUENCE [LARGE SCALE GENOMIC DNA]</scope>
</reference>
<evidence type="ECO:0000256" key="9">
    <source>
        <dbReference type="ARBA" id="ARBA00047392"/>
    </source>
</evidence>
<dbReference type="AlphaFoldDB" id="A0A4E0RYJ9"/>
<comment type="catalytic activity">
    <reaction evidence="12">
        <text>N,1-di-(9Z-octadecenoyl)-sn-glycero-3-phosphoethanolamine + H2O = N-(9Z-octadecenoyl) ethanolamine + 1-(9Z-octadecenoyl)-sn-glycero-3-phosphate + H(+)</text>
        <dbReference type="Rhea" id="RHEA:56460"/>
        <dbReference type="ChEBI" id="CHEBI:15377"/>
        <dbReference type="ChEBI" id="CHEBI:15378"/>
        <dbReference type="ChEBI" id="CHEBI:71466"/>
        <dbReference type="ChEBI" id="CHEBI:74544"/>
        <dbReference type="ChEBI" id="CHEBI:85222"/>
    </reaction>
    <physiologicalReaction direction="left-to-right" evidence="12">
        <dbReference type="Rhea" id="RHEA:56461"/>
    </physiologicalReaction>
</comment>
<evidence type="ECO:0000256" key="5">
    <source>
        <dbReference type="ARBA" id="ARBA00022989"/>
    </source>
</evidence>
<comment type="caution">
    <text evidence="14">The sequence shown here is derived from an EMBL/GenBank/DDBJ whole genome shotgun (WGS) entry which is preliminary data.</text>
</comment>
<keyword evidence="4" id="KW-0378">Hydrolase</keyword>
<keyword evidence="5" id="KW-1133">Transmembrane helix</keyword>
<sequence>MLLPVISALFTGYVIASYVLARKPQLLHTVKRFPFPALHISHRGGAAENIENSKEAFTFAHAVGTQMFELDCQLTKDLQVVVFHDQSLERCTEGSGSISEYSYDNLPRYKQKLDLNFVPGLSTLADNCVVL</sequence>
<dbReference type="Gene3D" id="3.20.20.190">
    <property type="entry name" value="Phosphatidylinositol (PI) phosphodiesterase"/>
    <property type="match status" value="1"/>
</dbReference>
<accession>A0A4E0RYJ9</accession>
<dbReference type="GO" id="GO:0008081">
    <property type="term" value="F:phosphoric diester hydrolase activity"/>
    <property type="evidence" value="ECO:0007669"/>
    <property type="project" value="InterPro"/>
</dbReference>
<comment type="catalytic activity">
    <reaction evidence="9">
        <text>N-(5Z,8Z,11Z,14Z-eicosatetraenoyl)-1-(9Z-octadecenoyl)-sn-glycero-3-phosphoethanolamine + H2O = N-(5Z,8Z,11Z,14Z-eicosatetraenoyl)-ethanolamine + 1-(9Z-octadecenoyl)-sn-glycero-3-phosphate + H(+)</text>
        <dbReference type="Rhea" id="RHEA:45544"/>
        <dbReference type="ChEBI" id="CHEBI:2700"/>
        <dbReference type="ChEBI" id="CHEBI:15377"/>
        <dbReference type="ChEBI" id="CHEBI:15378"/>
        <dbReference type="ChEBI" id="CHEBI:74544"/>
        <dbReference type="ChEBI" id="CHEBI:85223"/>
    </reaction>
    <physiologicalReaction direction="left-to-right" evidence="9">
        <dbReference type="Rhea" id="RHEA:45545"/>
    </physiologicalReaction>
</comment>
<protein>
    <submittedName>
        <fullName evidence="14">Glycerophosphodiester phosphodiesterase domain-containing protein 1</fullName>
    </submittedName>
</protein>
<organism evidence="14 15">
    <name type="scientific">Fasciola hepatica</name>
    <name type="common">Liver fluke</name>
    <dbReference type="NCBI Taxonomy" id="6192"/>
    <lineage>
        <taxon>Eukaryota</taxon>
        <taxon>Metazoa</taxon>
        <taxon>Spiralia</taxon>
        <taxon>Lophotrochozoa</taxon>
        <taxon>Platyhelminthes</taxon>
        <taxon>Trematoda</taxon>
        <taxon>Digenea</taxon>
        <taxon>Plagiorchiida</taxon>
        <taxon>Echinostomata</taxon>
        <taxon>Echinostomatoidea</taxon>
        <taxon>Fasciolidae</taxon>
        <taxon>Fasciola</taxon>
    </lineage>
</organism>
<evidence type="ECO:0000313" key="14">
    <source>
        <dbReference type="EMBL" id="THD23922.1"/>
    </source>
</evidence>
<keyword evidence="3" id="KW-0812">Transmembrane</keyword>
<dbReference type="Proteomes" id="UP000230066">
    <property type="component" value="Unassembled WGS sequence"/>
</dbReference>
<dbReference type="PROSITE" id="PS51704">
    <property type="entry name" value="GP_PDE"/>
    <property type="match status" value="1"/>
</dbReference>
<evidence type="ECO:0000256" key="8">
    <source>
        <dbReference type="ARBA" id="ARBA00036083"/>
    </source>
</evidence>
<dbReference type="Pfam" id="PF03009">
    <property type="entry name" value="GDPD"/>
    <property type="match status" value="1"/>
</dbReference>
<dbReference type="PANTHER" id="PTHR42758:SF2">
    <property type="entry name" value="PHOSPHATIDYLGLYCEROL PHOSPHOLIPASE C"/>
    <property type="match status" value="1"/>
</dbReference>
<comment type="catalytic activity">
    <reaction evidence="10">
        <text>N-hexadecanoyl-1-(9Z-octadecenoyl)-sn-glycero-3-phosphoethanolamine + H2O = N-hexadecanoylethanolamine + 1-(9Z-octadecenoyl)-sn-glycero-3-phosphate + H(+)</text>
        <dbReference type="Rhea" id="RHEA:53168"/>
        <dbReference type="ChEBI" id="CHEBI:15377"/>
        <dbReference type="ChEBI" id="CHEBI:15378"/>
        <dbReference type="ChEBI" id="CHEBI:71464"/>
        <dbReference type="ChEBI" id="CHEBI:74544"/>
        <dbReference type="ChEBI" id="CHEBI:85217"/>
    </reaction>
    <physiologicalReaction direction="left-to-right" evidence="10">
        <dbReference type="Rhea" id="RHEA:53169"/>
    </physiologicalReaction>
</comment>
<dbReference type="InterPro" id="IPR052271">
    <property type="entry name" value="GDPD-Related"/>
</dbReference>
<name>A0A4E0RYJ9_FASHE</name>
<evidence type="ECO:0000256" key="12">
    <source>
        <dbReference type="ARBA" id="ARBA00048947"/>
    </source>
</evidence>
<keyword evidence="15" id="KW-1185">Reference proteome</keyword>
<proteinExistence type="inferred from homology"/>
<evidence type="ECO:0000256" key="2">
    <source>
        <dbReference type="ARBA" id="ARBA00007277"/>
    </source>
</evidence>
<dbReference type="SUPFAM" id="SSF51695">
    <property type="entry name" value="PLC-like phosphodiesterases"/>
    <property type="match status" value="1"/>
</dbReference>
<comment type="subcellular location">
    <subcellularLocation>
        <location evidence="1">Membrane</location>
    </subcellularLocation>
</comment>
<feature type="domain" description="GP-PDE" evidence="13">
    <location>
        <begin position="37"/>
        <end position="131"/>
    </location>
</feature>
<dbReference type="InterPro" id="IPR017946">
    <property type="entry name" value="PLC-like_Pdiesterase_TIM-brl"/>
</dbReference>
<evidence type="ECO:0000256" key="10">
    <source>
        <dbReference type="ARBA" id="ARBA00047538"/>
    </source>
</evidence>
<dbReference type="GO" id="GO:0046475">
    <property type="term" value="P:glycerophospholipid catabolic process"/>
    <property type="evidence" value="ECO:0007669"/>
    <property type="project" value="TreeGrafter"/>
</dbReference>
<dbReference type="PANTHER" id="PTHR42758">
    <property type="entry name" value="PHOSPHATIDYLGLYCEROL PHOSPHOLIPASE C"/>
    <property type="match status" value="1"/>
</dbReference>
<evidence type="ECO:0000313" key="15">
    <source>
        <dbReference type="Proteomes" id="UP000230066"/>
    </source>
</evidence>